<evidence type="ECO:0000313" key="2">
    <source>
        <dbReference type="EMBL" id="VEB53604.1"/>
    </source>
</evidence>
<accession>A0A3S4LRK8</accession>
<protein>
    <submittedName>
        <fullName evidence="2">Transcription elongation factor</fullName>
    </submittedName>
</protein>
<name>A0A3S4LRK8_SALET</name>
<dbReference type="Proteomes" id="UP000269208">
    <property type="component" value="Chromosome"/>
</dbReference>
<dbReference type="AlphaFoldDB" id="A0A3S4LRK8"/>
<keyword evidence="2" id="KW-0648">Protein biosynthesis</keyword>
<reference evidence="2 3" key="1">
    <citation type="submission" date="2018-12" db="EMBL/GenBank/DDBJ databases">
        <authorList>
            <consortium name="Pathogen Informatics"/>
        </authorList>
    </citation>
    <scope>NUCLEOTIDE SEQUENCE [LARGE SCALE GENOMIC DNA]</scope>
    <source>
        <strain evidence="2 3">NCTC6754</strain>
    </source>
</reference>
<evidence type="ECO:0000259" key="1">
    <source>
        <dbReference type="Pfam" id="PF03449"/>
    </source>
</evidence>
<dbReference type="GO" id="GO:0003677">
    <property type="term" value="F:DNA binding"/>
    <property type="evidence" value="ECO:0007669"/>
    <property type="project" value="InterPro"/>
</dbReference>
<dbReference type="InterPro" id="IPR022691">
    <property type="entry name" value="Tscrpt_elong_fac_GreA/B_N"/>
</dbReference>
<dbReference type="EMBL" id="LR134190">
    <property type="protein sequence ID" value="VEB53604.1"/>
    <property type="molecule type" value="Genomic_DNA"/>
</dbReference>
<keyword evidence="2" id="KW-0251">Elongation factor</keyword>
<proteinExistence type="predicted"/>
<dbReference type="InterPro" id="IPR036805">
    <property type="entry name" value="Tscrpt_elong_fac_GreA/B_N_sf"/>
</dbReference>
<dbReference type="Gene3D" id="1.10.287.180">
    <property type="entry name" value="Transcription elongation factor, GreA/GreB, N-terminal domain"/>
    <property type="match status" value="1"/>
</dbReference>
<feature type="domain" description="Transcription elongation factor GreA/GreB N-terminal" evidence="1">
    <location>
        <begin position="4"/>
        <end position="37"/>
    </location>
</feature>
<dbReference type="GO" id="GO:0032784">
    <property type="term" value="P:regulation of DNA-templated transcription elongation"/>
    <property type="evidence" value="ECO:0007669"/>
    <property type="project" value="InterPro"/>
</dbReference>
<evidence type="ECO:0000313" key="3">
    <source>
        <dbReference type="Proteomes" id="UP000269208"/>
    </source>
</evidence>
<organism evidence="2 3">
    <name type="scientific">Salmonella enterica I</name>
    <dbReference type="NCBI Taxonomy" id="59201"/>
    <lineage>
        <taxon>Bacteria</taxon>
        <taxon>Pseudomonadati</taxon>
        <taxon>Pseudomonadota</taxon>
        <taxon>Gammaproteobacteria</taxon>
        <taxon>Enterobacterales</taxon>
        <taxon>Enterobacteriaceae</taxon>
        <taxon>Salmonella</taxon>
    </lineage>
</organism>
<sequence>MQAIPMTLRGAEKLREELDFLKSVRRPEIIAAIAESARTWRFKRKTRSIMLHANSRVSAKGALKDIEAKTVECAGD</sequence>
<gene>
    <name evidence="2" type="primary">greA_1</name>
    <name evidence="2" type="ORF">NCTC6754_02851</name>
</gene>
<dbReference type="SUPFAM" id="SSF46557">
    <property type="entry name" value="GreA transcript cleavage protein, N-terminal domain"/>
    <property type="match status" value="1"/>
</dbReference>
<dbReference type="GO" id="GO:0003746">
    <property type="term" value="F:translation elongation factor activity"/>
    <property type="evidence" value="ECO:0007669"/>
    <property type="project" value="UniProtKB-KW"/>
</dbReference>
<dbReference type="Pfam" id="PF03449">
    <property type="entry name" value="GreA_GreB_N"/>
    <property type="match status" value="1"/>
</dbReference>